<reference evidence="2 3" key="1">
    <citation type="journal article" date="2018" name="Nat. Ecol. Evol.">
        <title>Pezizomycetes genomes reveal the molecular basis of ectomycorrhizal truffle lifestyle.</title>
        <authorList>
            <person name="Murat C."/>
            <person name="Payen T."/>
            <person name="Noel B."/>
            <person name="Kuo A."/>
            <person name="Morin E."/>
            <person name="Chen J."/>
            <person name="Kohler A."/>
            <person name="Krizsan K."/>
            <person name="Balestrini R."/>
            <person name="Da Silva C."/>
            <person name="Montanini B."/>
            <person name="Hainaut M."/>
            <person name="Levati E."/>
            <person name="Barry K.W."/>
            <person name="Belfiori B."/>
            <person name="Cichocki N."/>
            <person name="Clum A."/>
            <person name="Dockter R.B."/>
            <person name="Fauchery L."/>
            <person name="Guy J."/>
            <person name="Iotti M."/>
            <person name="Le Tacon F."/>
            <person name="Lindquist E.A."/>
            <person name="Lipzen A."/>
            <person name="Malagnac F."/>
            <person name="Mello A."/>
            <person name="Molinier V."/>
            <person name="Miyauchi S."/>
            <person name="Poulain J."/>
            <person name="Riccioni C."/>
            <person name="Rubini A."/>
            <person name="Sitrit Y."/>
            <person name="Splivallo R."/>
            <person name="Traeger S."/>
            <person name="Wang M."/>
            <person name="Zifcakova L."/>
            <person name="Wipf D."/>
            <person name="Zambonelli A."/>
            <person name="Paolocci F."/>
            <person name="Nowrousian M."/>
            <person name="Ottonello S."/>
            <person name="Baldrian P."/>
            <person name="Spatafora J.W."/>
            <person name="Henrissat B."/>
            <person name="Nagy L.G."/>
            <person name="Aury J.M."/>
            <person name="Wincker P."/>
            <person name="Grigoriev I.V."/>
            <person name="Bonfante P."/>
            <person name="Martin F.M."/>
        </authorList>
    </citation>
    <scope>NUCLEOTIDE SEQUENCE [LARGE SCALE GENOMIC DNA]</scope>
    <source>
        <strain evidence="2 3">ATCC MYA-4762</strain>
    </source>
</reference>
<feature type="region of interest" description="Disordered" evidence="1">
    <location>
        <begin position="1"/>
        <end position="32"/>
    </location>
</feature>
<evidence type="ECO:0000256" key="1">
    <source>
        <dbReference type="SAM" id="MobiDB-lite"/>
    </source>
</evidence>
<dbReference type="AlphaFoldDB" id="A0A3N4M558"/>
<keyword evidence="3" id="KW-1185">Reference proteome</keyword>
<protein>
    <submittedName>
        <fullName evidence="2">Uncharacterized protein</fullName>
    </submittedName>
</protein>
<dbReference type="EMBL" id="ML121528">
    <property type="protein sequence ID" value="RPB29038.1"/>
    <property type="molecule type" value="Genomic_DNA"/>
</dbReference>
<organism evidence="2 3">
    <name type="scientific">Terfezia boudieri ATCC MYA-4762</name>
    <dbReference type="NCBI Taxonomy" id="1051890"/>
    <lineage>
        <taxon>Eukaryota</taxon>
        <taxon>Fungi</taxon>
        <taxon>Dikarya</taxon>
        <taxon>Ascomycota</taxon>
        <taxon>Pezizomycotina</taxon>
        <taxon>Pezizomycetes</taxon>
        <taxon>Pezizales</taxon>
        <taxon>Pezizaceae</taxon>
        <taxon>Terfezia</taxon>
    </lineage>
</organism>
<name>A0A3N4M558_9PEZI</name>
<dbReference type="InParanoid" id="A0A3N4M558"/>
<accession>A0A3N4M558</accession>
<dbReference type="OrthoDB" id="10341334at2759"/>
<proteinExistence type="predicted"/>
<dbReference type="Proteomes" id="UP000267821">
    <property type="component" value="Unassembled WGS sequence"/>
</dbReference>
<sequence>MVEQVSDVVPSETQEPSDAIPPRPHPSHPSLDIRREIPNTPLLTQVILGLVDVSKRTTAKLVQLESLVHGLEEQVLKSGQTKELDTNIKAYNWCFEAAAIKNDDLWTALNTLRMTIENDKPRVEWEILLEKLLDWQNMILDSLRTEGQIRSAEIEGLKLEMREMRESWENSEEDLTPS</sequence>
<evidence type="ECO:0000313" key="2">
    <source>
        <dbReference type="EMBL" id="RPB29038.1"/>
    </source>
</evidence>
<gene>
    <name evidence="2" type="ORF">L211DRAFT_845067</name>
</gene>
<evidence type="ECO:0000313" key="3">
    <source>
        <dbReference type="Proteomes" id="UP000267821"/>
    </source>
</evidence>